<dbReference type="InterPro" id="IPR029044">
    <property type="entry name" value="Nucleotide-diphossugar_trans"/>
</dbReference>
<dbReference type="AlphaFoldDB" id="X1GWF3"/>
<dbReference type="GO" id="GO:0016758">
    <property type="term" value="F:hexosyltransferase activity"/>
    <property type="evidence" value="ECO:0007669"/>
    <property type="project" value="UniProtKB-ARBA"/>
</dbReference>
<comment type="caution">
    <text evidence="2">The sequence shown here is derived from an EMBL/GenBank/DDBJ whole genome shotgun (WGS) entry which is preliminary data.</text>
</comment>
<dbReference type="InterPro" id="IPR001173">
    <property type="entry name" value="Glyco_trans_2-like"/>
</dbReference>
<dbReference type="EMBL" id="BARU01034211">
    <property type="protein sequence ID" value="GAH62261.1"/>
    <property type="molecule type" value="Genomic_DNA"/>
</dbReference>
<proteinExistence type="predicted"/>
<dbReference type="SUPFAM" id="SSF53448">
    <property type="entry name" value="Nucleotide-diphospho-sugar transferases"/>
    <property type="match status" value="1"/>
</dbReference>
<dbReference type="PANTHER" id="PTHR22916:SF3">
    <property type="entry name" value="UDP-GLCNAC:BETAGAL BETA-1,3-N-ACETYLGLUCOSAMINYLTRANSFERASE-LIKE PROTEIN 1"/>
    <property type="match status" value="1"/>
</dbReference>
<accession>X1GWF3</accession>
<reference evidence="2" key="1">
    <citation type="journal article" date="2014" name="Front. Microbiol.">
        <title>High frequency of phylogenetically diverse reductive dehalogenase-homologous genes in deep subseafloor sedimentary metagenomes.</title>
        <authorList>
            <person name="Kawai M."/>
            <person name="Futagami T."/>
            <person name="Toyoda A."/>
            <person name="Takaki Y."/>
            <person name="Nishi S."/>
            <person name="Hori S."/>
            <person name="Arai W."/>
            <person name="Tsubouchi T."/>
            <person name="Morono Y."/>
            <person name="Uchiyama I."/>
            <person name="Ito T."/>
            <person name="Fujiyama A."/>
            <person name="Inagaki F."/>
            <person name="Takami H."/>
        </authorList>
    </citation>
    <scope>NUCLEOTIDE SEQUENCE</scope>
    <source>
        <strain evidence="2">Expedition CK06-06</strain>
    </source>
</reference>
<evidence type="ECO:0000259" key="1">
    <source>
        <dbReference type="Pfam" id="PF00535"/>
    </source>
</evidence>
<sequence length="205" mass="23734">MKKDELVSVIIPTLPSRKKELKRAIQSVQKQTYSNIEIIIESGGKNVMDARNIAVAKSKGKYIAFLDDDDEFYPTKIEKQVKFMESHINCPLCITFADDYRFGNHLYHQYQPKEWHNFKDLISGFNITCTSAFMVRRATYDLIGGMDDTLLGSEEYDLAIRLSRYSRIYCIQESLVKFNKANDGNRSCDYSNKIKDMIVFARKHG</sequence>
<organism evidence="2">
    <name type="scientific">marine sediment metagenome</name>
    <dbReference type="NCBI Taxonomy" id="412755"/>
    <lineage>
        <taxon>unclassified sequences</taxon>
        <taxon>metagenomes</taxon>
        <taxon>ecological metagenomes</taxon>
    </lineage>
</organism>
<dbReference type="CDD" id="cd00761">
    <property type="entry name" value="Glyco_tranf_GTA_type"/>
    <property type="match status" value="1"/>
</dbReference>
<protein>
    <recommendedName>
        <fullName evidence="1">Glycosyltransferase 2-like domain-containing protein</fullName>
    </recommendedName>
</protein>
<feature type="domain" description="Glycosyltransferase 2-like" evidence="1">
    <location>
        <begin position="47"/>
        <end position="133"/>
    </location>
</feature>
<dbReference type="Pfam" id="PF00535">
    <property type="entry name" value="Glycos_transf_2"/>
    <property type="match status" value="1"/>
</dbReference>
<feature type="non-terminal residue" evidence="2">
    <location>
        <position position="205"/>
    </location>
</feature>
<gene>
    <name evidence="2" type="ORF">S03H2_53734</name>
</gene>
<dbReference type="PANTHER" id="PTHR22916">
    <property type="entry name" value="GLYCOSYLTRANSFERASE"/>
    <property type="match status" value="1"/>
</dbReference>
<evidence type="ECO:0000313" key="2">
    <source>
        <dbReference type="EMBL" id="GAH62261.1"/>
    </source>
</evidence>
<name>X1GWF3_9ZZZZ</name>
<dbReference type="Gene3D" id="3.90.550.10">
    <property type="entry name" value="Spore Coat Polysaccharide Biosynthesis Protein SpsA, Chain A"/>
    <property type="match status" value="2"/>
</dbReference>